<dbReference type="EMBL" id="CAEZXS010000213">
    <property type="protein sequence ID" value="CAB4711481.1"/>
    <property type="molecule type" value="Genomic_DNA"/>
</dbReference>
<feature type="transmembrane region" description="Helical" evidence="1">
    <location>
        <begin position="124"/>
        <end position="143"/>
    </location>
</feature>
<feature type="transmembrane region" description="Helical" evidence="1">
    <location>
        <begin position="56"/>
        <end position="79"/>
    </location>
</feature>
<reference evidence="2" key="1">
    <citation type="submission" date="2020-05" db="EMBL/GenBank/DDBJ databases">
        <authorList>
            <person name="Chiriac C."/>
            <person name="Salcher M."/>
            <person name="Ghai R."/>
            <person name="Kavagutti S V."/>
        </authorList>
    </citation>
    <scope>NUCLEOTIDE SEQUENCE</scope>
</reference>
<dbReference type="EMBL" id="CAFBPW010000169">
    <property type="protein sequence ID" value="CAB5037124.1"/>
    <property type="molecule type" value="Genomic_DNA"/>
</dbReference>
<evidence type="ECO:0000313" key="2">
    <source>
        <dbReference type="EMBL" id="CAB4711481.1"/>
    </source>
</evidence>
<keyword evidence="1" id="KW-1133">Transmembrane helix</keyword>
<gene>
    <name evidence="2" type="ORF">UFOPK2582_01448</name>
    <name evidence="3" type="ORF">UFOPK4173_01338</name>
</gene>
<evidence type="ECO:0000256" key="1">
    <source>
        <dbReference type="SAM" id="Phobius"/>
    </source>
</evidence>
<evidence type="ECO:0000313" key="3">
    <source>
        <dbReference type="EMBL" id="CAB5037124.1"/>
    </source>
</evidence>
<name>A0A6J6QI22_9ZZZZ</name>
<keyword evidence="1" id="KW-0812">Transmembrane</keyword>
<proteinExistence type="predicted"/>
<organism evidence="2">
    <name type="scientific">freshwater metagenome</name>
    <dbReference type="NCBI Taxonomy" id="449393"/>
    <lineage>
        <taxon>unclassified sequences</taxon>
        <taxon>metagenomes</taxon>
        <taxon>ecological metagenomes</taxon>
    </lineage>
</organism>
<sequence>MTAPVDSPHLPGGTHVSPLWYSHHHEEQYDRCVQIGKRHVCRRCVVLYPLVLVSTAALMALGVSIGPILVLGMWILPLPMTLDWIGEYLGQVRYSPSRQVLLTALAAPALGCAFALHLQHAFSLVALAPMTLYVLLCCAALLWRSRKARAVRGFESTSEPAQAAPLGTQVEPPEWEQAFLSEEAERTAALHALLK</sequence>
<protein>
    <submittedName>
        <fullName evidence="2">Unannotated protein</fullName>
    </submittedName>
</protein>
<accession>A0A6J6QI22</accession>
<keyword evidence="1" id="KW-0472">Membrane</keyword>
<dbReference type="AlphaFoldDB" id="A0A6J6QI22"/>